<dbReference type="Proteomes" id="UP001059295">
    <property type="component" value="Chromosome"/>
</dbReference>
<dbReference type="PROSITE" id="PS51197">
    <property type="entry name" value="HTH_RRF2_2"/>
    <property type="match status" value="1"/>
</dbReference>
<evidence type="ECO:0000313" key="3">
    <source>
        <dbReference type="Proteomes" id="UP001059295"/>
    </source>
</evidence>
<evidence type="ECO:0000256" key="1">
    <source>
        <dbReference type="ARBA" id="ARBA00023125"/>
    </source>
</evidence>
<keyword evidence="3" id="KW-1185">Reference proteome</keyword>
<dbReference type="PANTHER" id="PTHR33221">
    <property type="entry name" value="WINGED HELIX-TURN-HELIX TRANSCRIPTIONAL REGULATOR, RRF2 FAMILY"/>
    <property type="match status" value="1"/>
</dbReference>
<protein>
    <submittedName>
        <fullName evidence="2">Rrf2 family transcriptional regulator</fullName>
    </submittedName>
</protein>
<dbReference type="RefSeq" id="WP_019245557.1">
    <property type="nucleotide sequence ID" value="NZ_CAPH01000009.1"/>
</dbReference>
<dbReference type="InterPro" id="IPR036390">
    <property type="entry name" value="WH_DNA-bd_sf"/>
</dbReference>
<dbReference type="Gene3D" id="1.10.10.10">
    <property type="entry name" value="Winged helix-like DNA-binding domain superfamily/Winged helix DNA-binding domain"/>
    <property type="match status" value="1"/>
</dbReference>
<dbReference type="NCBIfam" id="TIGR00738">
    <property type="entry name" value="rrf2_super"/>
    <property type="match status" value="1"/>
</dbReference>
<dbReference type="InterPro" id="IPR030489">
    <property type="entry name" value="TR_Rrf2-type_CS"/>
</dbReference>
<name>A0ABY5UYQ8_9BACT</name>
<reference evidence="2" key="1">
    <citation type="journal article" date="2022" name="Cell">
        <title>Design, construction, and in vivo augmentation of a complex gut microbiome.</title>
        <authorList>
            <person name="Cheng A.G."/>
            <person name="Ho P.Y."/>
            <person name="Aranda-Diaz A."/>
            <person name="Jain S."/>
            <person name="Yu F.B."/>
            <person name="Meng X."/>
            <person name="Wang M."/>
            <person name="Iakiviak M."/>
            <person name="Nagashima K."/>
            <person name="Zhao A."/>
            <person name="Murugkar P."/>
            <person name="Patil A."/>
            <person name="Atabakhsh K."/>
            <person name="Weakley A."/>
            <person name="Yan J."/>
            <person name="Brumbaugh A.R."/>
            <person name="Higginbottom S."/>
            <person name="Dimas A."/>
            <person name="Shiver A.L."/>
            <person name="Deutschbauer A."/>
            <person name="Neff N."/>
            <person name="Sonnenburg J.L."/>
            <person name="Huang K.C."/>
            <person name="Fischbach M.A."/>
        </authorList>
    </citation>
    <scope>NUCLEOTIDE SEQUENCE</scope>
    <source>
        <strain evidence="2">AP11</strain>
    </source>
</reference>
<dbReference type="EMBL" id="CP102294">
    <property type="protein sequence ID" value="UWN57095.1"/>
    <property type="molecule type" value="Genomic_DNA"/>
</dbReference>
<keyword evidence="1" id="KW-0238">DNA-binding</keyword>
<gene>
    <name evidence="2" type="ORF">NQ491_10685</name>
</gene>
<sequence length="135" mass="14551">MLSKKTRYAILALASLAREFGNGPIPISRIAGDEHIPQRFLEGILLELKNGGVLGSVRGKAGGYYLSRDPGEVTLCDVVTRFEGTAGMLACASGRPGCSCEFSKEESLCKIRASFADIHRKMTEMLSGVTLRDLV</sequence>
<dbReference type="InterPro" id="IPR036388">
    <property type="entry name" value="WH-like_DNA-bd_sf"/>
</dbReference>
<evidence type="ECO:0000313" key="2">
    <source>
        <dbReference type="EMBL" id="UWN57095.1"/>
    </source>
</evidence>
<organism evidence="2 3">
    <name type="scientific">Alistipes ihumii AP11</name>
    <dbReference type="NCBI Taxonomy" id="1211813"/>
    <lineage>
        <taxon>Bacteria</taxon>
        <taxon>Pseudomonadati</taxon>
        <taxon>Bacteroidota</taxon>
        <taxon>Bacteroidia</taxon>
        <taxon>Bacteroidales</taxon>
        <taxon>Rikenellaceae</taxon>
        <taxon>Alistipes</taxon>
    </lineage>
</organism>
<dbReference type="SUPFAM" id="SSF46785">
    <property type="entry name" value="Winged helix' DNA-binding domain"/>
    <property type="match status" value="1"/>
</dbReference>
<accession>A0ABY5UYQ8</accession>
<dbReference type="PANTHER" id="PTHR33221:SF5">
    <property type="entry name" value="HTH-TYPE TRANSCRIPTIONAL REGULATOR ISCR"/>
    <property type="match status" value="1"/>
</dbReference>
<dbReference type="InterPro" id="IPR000944">
    <property type="entry name" value="Tscrpt_reg_Rrf2"/>
</dbReference>
<dbReference type="GeneID" id="82892205"/>
<dbReference type="Pfam" id="PF02082">
    <property type="entry name" value="Rrf2"/>
    <property type="match status" value="1"/>
</dbReference>
<proteinExistence type="predicted"/>
<dbReference type="PROSITE" id="PS01332">
    <property type="entry name" value="HTH_RRF2_1"/>
    <property type="match status" value="1"/>
</dbReference>